<evidence type="ECO:0000259" key="2">
    <source>
        <dbReference type="PROSITE" id="PS51186"/>
    </source>
</evidence>
<evidence type="ECO:0000313" key="4">
    <source>
        <dbReference type="Proteomes" id="UP000316030"/>
    </source>
</evidence>
<gene>
    <name evidence="3" type="ORF">SAMN06265173_10276</name>
</gene>
<dbReference type="Gene3D" id="3.40.630.30">
    <property type="match status" value="1"/>
</dbReference>
<dbReference type="InterPro" id="IPR000182">
    <property type="entry name" value="GNAT_dom"/>
</dbReference>
<dbReference type="GO" id="GO:0008080">
    <property type="term" value="F:N-acetyltransferase activity"/>
    <property type="evidence" value="ECO:0007669"/>
    <property type="project" value="InterPro"/>
</dbReference>
<dbReference type="PANTHER" id="PTHR13947:SF37">
    <property type="entry name" value="LD18367P"/>
    <property type="match status" value="1"/>
</dbReference>
<dbReference type="AlphaFoldDB" id="A0A521B3W2"/>
<proteinExistence type="predicted"/>
<dbReference type="SUPFAM" id="SSF55729">
    <property type="entry name" value="Acyl-CoA N-acyltransferases (Nat)"/>
    <property type="match status" value="1"/>
</dbReference>
<reference evidence="3 4" key="1">
    <citation type="submission" date="2017-05" db="EMBL/GenBank/DDBJ databases">
        <authorList>
            <person name="Varghese N."/>
            <person name="Submissions S."/>
        </authorList>
    </citation>
    <scope>NUCLEOTIDE SEQUENCE [LARGE SCALE GENOMIC DNA]</scope>
    <source>
        <strain evidence="3 4">DSM 29506</strain>
    </source>
</reference>
<dbReference type="PANTHER" id="PTHR13947">
    <property type="entry name" value="GNAT FAMILY N-ACETYLTRANSFERASE"/>
    <property type="match status" value="1"/>
</dbReference>
<evidence type="ECO:0000313" key="3">
    <source>
        <dbReference type="EMBL" id="SMO41711.1"/>
    </source>
</evidence>
<dbReference type="CDD" id="cd04301">
    <property type="entry name" value="NAT_SF"/>
    <property type="match status" value="1"/>
</dbReference>
<dbReference type="RefSeq" id="WP_142491848.1">
    <property type="nucleotide sequence ID" value="NZ_FXTO01000002.1"/>
</dbReference>
<organism evidence="3 4">
    <name type="scientific">Thalassovita litoralis</name>
    <dbReference type="NCBI Taxonomy" id="1010611"/>
    <lineage>
        <taxon>Bacteria</taxon>
        <taxon>Pseudomonadati</taxon>
        <taxon>Pseudomonadota</taxon>
        <taxon>Alphaproteobacteria</taxon>
        <taxon>Rhodobacterales</taxon>
        <taxon>Roseobacteraceae</taxon>
        <taxon>Thalassovita</taxon>
    </lineage>
</organism>
<dbReference type="OrthoDB" id="273614at2"/>
<name>A0A521B3W2_9RHOB</name>
<dbReference type="Pfam" id="PF00583">
    <property type="entry name" value="Acetyltransf_1"/>
    <property type="match status" value="1"/>
</dbReference>
<dbReference type="EMBL" id="FXTO01000002">
    <property type="protein sequence ID" value="SMO41711.1"/>
    <property type="molecule type" value="Genomic_DNA"/>
</dbReference>
<dbReference type="InterPro" id="IPR050769">
    <property type="entry name" value="NAT_camello-type"/>
</dbReference>
<keyword evidence="4" id="KW-1185">Reference proteome</keyword>
<evidence type="ECO:0000256" key="1">
    <source>
        <dbReference type="ARBA" id="ARBA00022679"/>
    </source>
</evidence>
<feature type="domain" description="N-acetyltransferase" evidence="2">
    <location>
        <begin position="4"/>
        <end position="160"/>
    </location>
</feature>
<dbReference type="InterPro" id="IPR016181">
    <property type="entry name" value="Acyl_CoA_acyltransferase"/>
</dbReference>
<accession>A0A521B3W2</accession>
<sequence length="160" mass="17987">MTQVTFRNLQIGDAGWLIGQHGILYHQDEGFDATFEATVAEILADYIRNHDPAFERAWIAESGGQRLGSIFCVRKDADTAKLRLFLLLPEARGRGLGHQLLTACMAWARDRGYKRMELWTHESHKAACALYAAHGWQIDSSVATHSFGTDVVEQIWSITL</sequence>
<dbReference type="PROSITE" id="PS51186">
    <property type="entry name" value="GNAT"/>
    <property type="match status" value="1"/>
</dbReference>
<protein>
    <submittedName>
        <fullName evidence="3">Acetyltransferase (GNAT) family protein</fullName>
    </submittedName>
</protein>
<dbReference type="Proteomes" id="UP000316030">
    <property type="component" value="Unassembled WGS sequence"/>
</dbReference>
<keyword evidence="1 3" id="KW-0808">Transferase</keyword>